<dbReference type="Proteomes" id="UP000050525">
    <property type="component" value="Unassembled WGS sequence"/>
</dbReference>
<reference evidence="1 2" key="1">
    <citation type="journal article" date="2012" name="Genome Biol.">
        <title>Sequencing three crocodilian genomes to illuminate the evolution of archosaurs and amniotes.</title>
        <authorList>
            <person name="St John J.A."/>
            <person name="Braun E.L."/>
            <person name="Isberg S.R."/>
            <person name="Miles L.G."/>
            <person name="Chong A.Y."/>
            <person name="Gongora J."/>
            <person name="Dalzell P."/>
            <person name="Moran C."/>
            <person name="Bed'hom B."/>
            <person name="Abzhanov A."/>
            <person name="Burgess S.C."/>
            <person name="Cooksey A.M."/>
            <person name="Castoe T.A."/>
            <person name="Crawford N.G."/>
            <person name="Densmore L.D."/>
            <person name="Drew J.C."/>
            <person name="Edwards S.V."/>
            <person name="Faircloth B.C."/>
            <person name="Fujita M.K."/>
            <person name="Greenwold M.J."/>
            <person name="Hoffmann F.G."/>
            <person name="Howard J.M."/>
            <person name="Iguchi T."/>
            <person name="Janes D.E."/>
            <person name="Khan S.Y."/>
            <person name="Kohno S."/>
            <person name="de Koning A.J."/>
            <person name="Lance S.L."/>
            <person name="McCarthy F.M."/>
            <person name="McCormack J.E."/>
            <person name="Merchant M.E."/>
            <person name="Peterson D.G."/>
            <person name="Pollock D.D."/>
            <person name="Pourmand N."/>
            <person name="Raney B.J."/>
            <person name="Roessler K.A."/>
            <person name="Sanford J.R."/>
            <person name="Sawyer R.H."/>
            <person name="Schmidt C.J."/>
            <person name="Triplett E.W."/>
            <person name="Tuberville T.D."/>
            <person name="Venegas-Anaya M."/>
            <person name="Howard J.T."/>
            <person name="Jarvis E.D."/>
            <person name="Guillette L.J.Jr."/>
            <person name="Glenn T.C."/>
            <person name="Green R.E."/>
            <person name="Ray D.A."/>
        </authorList>
    </citation>
    <scope>NUCLEOTIDE SEQUENCE [LARGE SCALE GENOMIC DNA]</scope>
    <source>
        <strain evidence="1">KSC_2009_1</strain>
    </source>
</reference>
<dbReference type="AlphaFoldDB" id="A0A151PE32"/>
<organism evidence="1 2">
    <name type="scientific">Alligator mississippiensis</name>
    <name type="common">American alligator</name>
    <dbReference type="NCBI Taxonomy" id="8496"/>
    <lineage>
        <taxon>Eukaryota</taxon>
        <taxon>Metazoa</taxon>
        <taxon>Chordata</taxon>
        <taxon>Craniata</taxon>
        <taxon>Vertebrata</taxon>
        <taxon>Euteleostomi</taxon>
        <taxon>Archelosauria</taxon>
        <taxon>Archosauria</taxon>
        <taxon>Crocodylia</taxon>
        <taxon>Alligatoridae</taxon>
        <taxon>Alligatorinae</taxon>
        <taxon>Alligator</taxon>
    </lineage>
</organism>
<dbReference type="EMBL" id="AKHW03000474">
    <property type="protein sequence ID" value="KYO47278.1"/>
    <property type="molecule type" value="Genomic_DNA"/>
</dbReference>
<protein>
    <submittedName>
        <fullName evidence="1">Uncharacterized protein</fullName>
    </submittedName>
</protein>
<proteinExistence type="predicted"/>
<sequence>MLLWERRLPSSESPVRLTWVRHPLLGMLQGRHGQCGRDSGNHREVTEWSDSAMKQWVAVELIHFPGPSTRHPVHVPPLMV</sequence>
<gene>
    <name evidence="1" type="ORF">Y1Q_0019985</name>
</gene>
<evidence type="ECO:0000313" key="1">
    <source>
        <dbReference type="EMBL" id="KYO47278.1"/>
    </source>
</evidence>
<name>A0A151PE32_ALLMI</name>
<accession>A0A151PE32</accession>
<comment type="caution">
    <text evidence="1">The sequence shown here is derived from an EMBL/GenBank/DDBJ whole genome shotgun (WGS) entry which is preliminary data.</text>
</comment>
<evidence type="ECO:0000313" key="2">
    <source>
        <dbReference type="Proteomes" id="UP000050525"/>
    </source>
</evidence>
<keyword evidence="2" id="KW-1185">Reference proteome</keyword>